<dbReference type="Proteomes" id="UP000183077">
    <property type="component" value="Unassembled WGS sequence"/>
</dbReference>
<dbReference type="PROSITE" id="PS51257">
    <property type="entry name" value="PROKAR_LIPOPROTEIN"/>
    <property type="match status" value="1"/>
</dbReference>
<dbReference type="GeneID" id="82258375"/>
<protein>
    <recommendedName>
        <fullName evidence="3">Lipoprotein</fullName>
    </recommendedName>
</protein>
<evidence type="ECO:0000313" key="1">
    <source>
        <dbReference type="EMBL" id="SEJ29509.1"/>
    </source>
</evidence>
<proteinExistence type="predicted"/>
<organism evidence="1 2">
    <name type="scientific">Myroides marinus</name>
    <dbReference type="NCBI Taxonomy" id="703342"/>
    <lineage>
        <taxon>Bacteria</taxon>
        <taxon>Pseudomonadati</taxon>
        <taxon>Bacteroidota</taxon>
        <taxon>Flavobacteriia</taxon>
        <taxon>Flavobacteriales</taxon>
        <taxon>Flavobacteriaceae</taxon>
        <taxon>Myroides</taxon>
    </lineage>
</organism>
<name>A0A1H6XKA7_9FLAO</name>
<gene>
    <name evidence="1" type="ORF">SAMN04488018_12239</name>
</gene>
<evidence type="ECO:0008006" key="3">
    <source>
        <dbReference type="Google" id="ProtNLM"/>
    </source>
</evidence>
<evidence type="ECO:0000313" key="2">
    <source>
        <dbReference type="Proteomes" id="UP000183077"/>
    </source>
</evidence>
<sequence>MKNLIVYFFVIAISCSSQMKNKSDKNVTNTDENDLFKIAKIDSINSFYIIYCTKDEQNYKIISKKEDEKYKFEKINESEYYSFELTNFPDYSNSDNPLTGFSSIEPCFMLDKDTQICKEQGIKGLYTTKNLKGLYYIK</sequence>
<dbReference type="RefSeq" id="WP_143061440.1">
    <property type="nucleotide sequence ID" value="NZ_FNYS01000022.1"/>
</dbReference>
<reference evidence="1 2" key="1">
    <citation type="submission" date="2016-10" db="EMBL/GenBank/DDBJ databases">
        <authorList>
            <person name="de Groot N.N."/>
        </authorList>
    </citation>
    <scope>NUCLEOTIDE SEQUENCE [LARGE SCALE GENOMIC DNA]</scope>
    <source>
        <strain evidence="1 2">DSM 23048</strain>
    </source>
</reference>
<dbReference type="EMBL" id="FNYS01000022">
    <property type="protein sequence ID" value="SEJ29509.1"/>
    <property type="molecule type" value="Genomic_DNA"/>
</dbReference>
<dbReference type="AlphaFoldDB" id="A0A1H6XKA7"/>
<accession>A0A1H6XKA7</accession>